<dbReference type="AlphaFoldDB" id="A0A0L8GHH5"/>
<proteinExistence type="predicted"/>
<reference evidence="1" key="1">
    <citation type="submission" date="2015-07" db="EMBL/GenBank/DDBJ databases">
        <title>MeaNS - Measles Nucleotide Surveillance Program.</title>
        <authorList>
            <person name="Tran T."/>
            <person name="Druce J."/>
        </authorList>
    </citation>
    <scope>NUCLEOTIDE SEQUENCE</scope>
    <source>
        <strain evidence="1">UCB-OBI-ISO-001</strain>
        <tissue evidence="1">Gonad</tissue>
    </source>
</reference>
<evidence type="ECO:0000313" key="1">
    <source>
        <dbReference type="EMBL" id="KOF76446.1"/>
    </source>
</evidence>
<gene>
    <name evidence="1" type="ORF">OCBIM_22033324mg</name>
</gene>
<sequence>MTPVRSFSWGFSPNKVTKRLPLDPTKALALTVRLSLTRTLLPREPMKLFAFNLLPLVPWKL</sequence>
<organism evidence="1">
    <name type="scientific">Octopus bimaculoides</name>
    <name type="common">California two-spotted octopus</name>
    <dbReference type="NCBI Taxonomy" id="37653"/>
    <lineage>
        <taxon>Eukaryota</taxon>
        <taxon>Metazoa</taxon>
        <taxon>Spiralia</taxon>
        <taxon>Lophotrochozoa</taxon>
        <taxon>Mollusca</taxon>
        <taxon>Cephalopoda</taxon>
        <taxon>Coleoidea</taxon>
        <taxon>Octopodiformes</taxon>
        <taxon>Octopoda</taxon>
        <taxon>Incirrata</taxon>
        <taxon>Octopodidae</taxon>
        <taxon>Octopus</taxon>
    </lineage>
</organism>
<accession>A0A0L8GHH5</accession>
<dbReference type="EMBL" id="KQ421779">
    <property type="protein sequence ID" value="KOF76446.1"/>
    <property type="molecule type" value="Genomic_DNA"/>
</dbReference>
<name>A0A0L8GHH5_OCTBM</name>
<protein>
    <submittedName>
        <fullName evidence="1">Uncharacterized protein</fullName>
    </submittedName>
</protein>